<feature type="domain" description="AB hydrolase-1" evidence="2">
    <location>
        <begin position="74"/>
        <end position="322"/>
    </location>
</feature>
<dbReference type="InterPro" id="IPR000639">
    <property type="entry name" value="Epox_hydrolase-like"/>
</dbReference>
<gene>
    <name evidence="3" type="ORF">NBG4_290022</name>
</gene>
<evidence type="ECO:0000313" key="3">
    <source>
        <dbReference type="EMBL" id="SPQ00605.1"/>
    </source>
</evidence>
<dbReference type="AlphaFoldDB" id="A0A2U3QGY4"/>
<feature type="signal peptide" evidence="1">
    <location>
        <begin position="1"/>
        <end position="25"/>
    </location>
</feature>
<dbReference type="SUPFAM" id="SSF53474">
    <property type="entry name" value="alpha/beta-Hydrolases"/>
    <property type="match status" value="1"/>
</dbReference>
<evidence type="ECO:0000256" key="1">
    <source>
        <dbReference type="SAM" id="SignalP"/>
    </source>
</evidence>
<dbReference type="PRINTS" id="PR00412">
    <property type="entry name" value="EPOXHYDRLASE"/>
</dbReference>
<accession>A0A2U3QGY4</accession>
<organism evidence="3 4">
    <name type="scientific">Candidatus Sulfobium mesophilum</name>
    <dbReference type="NCBI Taxonomy" id="2016548"/>
    <lineage>
        <taxon>Bacteria</taxon>
        <taxon>Pseudomonadati</taxon>
        <taxon>Nitrospirota</taxon>
        <taxon>Nitrospiria</taxon>
        <taxon>Nitrospirales</taxon>
        <taxon>Nitrospiraceae</taxon>
        <taxon>Candidatus Sulfobium</taxon>
    </lineage>
</organism>
<feature type="chain" id="PRO_5015676110" evidence="1">
    <location>
        <begin position="26"/>
        <end position="343"/>
    </location>
</feature>
<protein>
    <submittedName>
        <fullName evidence="3">Alpha/beta hydrolase fold protein</fullName>
    </submittedName>
</protein>
<reference evidence="4" key="1">
    <citation type="submission" date="2018-03" db="EMBL/GenBank/DDBJ databases">
        <authorList>
            <person name="Zecchin S."/>
        </authorList>
    </citation>
    <scope>NUCLEOTIDE SEQUENCE [LARGE SCALE GENOMIC DNA]</scope>
</reference>
<dbReference type="InterPro" id="IPR050266">
    <property type="entry name" value="AB_hydrolase_sf"/>
</dbReference>
<dbReference type="GO" id="GO:0016020">
    <property type="term" value="C:membrane"/>
    <property type="evidence" value="ECO:0007669"/>
    <property type="project" value="TreeGrafter"/>
</dbReference>
<dbReference type="Pfam" id="PF12697">
    <property type="entry name" value="Abhydrolase_6"/>
    <property type="match status" value="1"/>
</dbReference>
<keyword evidence="4" id="KW-1185">Reference proteome</keyword>
<keyword evidence="1" id="KW-0732">Signal</keyword>
<dbReference type="PANTHER" id="PTHR43798">
    <property type="entry name" value="MONOACYLGLYCEROL LIPASE"/>
    <property type="match status" value="1"/>
</dbReference>
<dbReference type="GO" id="GO:0046464">
    <property type="term" value="P:acylglycerol catabolic process"/>
    <property type="evidence" value="ECO:0007669"/>
    <property type="project" value="TreeGrafter"/>
</dbReference>
<dbReference type="OrthoDB" id="9773293at2"/>
<dbReference type="PRINTS" id="PR00111">
    <property type="entry name" value="ABHYDROLASE"/>
</dbReference>
<dbReference type="InterPro" id="IPR000073">
    <property type="entry name" value="AB_hydrolase_1"/>
</dbReference>
<sequence>MKTHSKLLSLIILGTLILSVWKAQADDLAPAYNADLSGYSYPFEVKGFSFSAQGQSLRMAYMDVMPEKANGQTVLLLHGKNFCAAYWEPTIRALVSRGYRAIVPDQIGFGKSSKPEHFQFTFQELATETRALLDSLHIDKATVIGHSIGGMLATRFGLMFPNLVERLVLVNPIGLEDWKRLVPYKTIDEIYAVELKSTPDRIRNYMKDNYFGGTWMPDYESLVEIQAGWMRGPDWHRMAWLSALTTDMAFTQPVLYEFRDLKMPVLLIIGQRDRTALGKAWAPAGVKDRMGNYPELGRKAKAAIPNCRLVEIEGVGHLPQVQRFNAYWQAVESFLEESGRQRS</sequence>
<proteinExistence type="predicted"/>
<dbReference type="PANTHER" id="PTHR43798:SF33">
    <property type="entry name" value="HYDROLASE, PUTATIVE (AFU_ORTHOLOGUE AFUA_2G14860)-RELATED"/>
    <property type="match status" value="1"/>
</dbReference>
<dbReference type="EMBL" id="OUUY01000074">
    <property type="protein sequence ID" value="SPQ00605.1"/>
    <property type="molecule type" value="Genomic_DNA"/>
</dbReference>
<dbReference type="Proteomes" id="UP000245125">
    <property type="component" value="Unassembled WGS sequence"/>
</dbReference>
<dbReference type="InterPro" id="IPR029058">
    <property type="entry name" value="AB_hydrolase_fold"/>
</dbReference>
<evidence type="ECO:0000313" key="4">
    <source>
        <dbReference type="Proteomes" id="UP000245125"/>
    </source>
</evidence>
<dbReference type="GO" id="GO:0047372">
    <property type="term" value="F:monoacylglycerol lipase activity"/>
    <property type="evidence" value="ECO:0007669"/>
    <property type="project" value="TreeGrafter"/>
</dbReference>
<evidence type="ECO:0000259" key="2">
    <source>
        <dbReference type="Pfam" id="PF12697"/>
    </source>
</evidence>
<dbReference type="Gene3D" id="3.40.50.1820">
    <property type="entry name" value="alpha/beta hydrolase"/>
    <property type="match status" value="1"/>
</dbReference>
<name>A0A2U3QGY4_9BACT</name>
<keyword evidence="3" id="KW-0378">Hydrolase</keyword>